<evidence type="ECO:0000313" key="2">
    <source>
        <dbReference type="Proteomes" id="UP000789525"/>
    </source>
</evidence>
<evidence type="ECO:0000313" key="1">
    <source>
        <dbReference type="EMBL" id="CAG8603879.1"/>
    </source>
</evidence>
<keyword evidence="2" id="KW-1185">Reference proteome</keyword>
<reference evidence="1" key="1">
    <citation type="submission" date="2021-06" db="EMBL/GenBank/DDBJ databases">
        <authorList>
            <person name="Kallberg Y."/>
            <person name="Tangrot J."/>
            <person name="Rosling A."/>
        </authorList>
    </citation>
    <scope>NUCLEOTIDE SEQUENCE</scope>
    <source>
        <strain evidence="1">CL356</strain>
    </source>
</reference>
<organism evidence="1 2">
    <name type="scientific">Acaulospora colombiana</name>
    <dbReference type="NCBI Taxonomy" id="27376"/>
    <lineage>
        <taxon>Eukaryota</taxon>
        <taxon>Fungi</taxon>
        <taxon>Fungi incertae sedis</taxon>
        <taxon>Mucoromycota</taxon>
        <taxon>Glomeromycotina</taxon>
        <taxon>Glomeromycetes</taxon>
        <taxon>Diversisporales</taxon>
        <taxon>Acaulosporaceae</taxon>
        <taxon>Acaulospora</taxon>
    </lineage>
</organism>
<comment type="caution">
    <text evidence="1">The sequence shown here is derived from an EMBL/GenBank/DDBJ whole genome shotgun (WGS) entry which is preliminary data.</text>
</comment>
<dbReference type="EMBL" id="CAJVPT010014408">
    <property type="protein sequence ID" value="CAG8603879.1"/>
    <property type="molecule type" value="Genomic_DNA"/>
</dbReference>
<dbReference type="Proteomes" id="UP000789525">
    <property type="component" value="Unassembled WGS sequence"/>
</dbReference>
<accession>A0ACA9MPV3</accession>
<gene>
    <name evidence="1" type="ORF">ACOLOM_LOCUS6775</name>
</gene>
<proteinExistence type="predicted"/>
<name>A0ACA9MPV3_9GLOM</name>
<sequence>MSVSEASQDSQSVQSNSEVNDSLNSLIGSDNFGEYSSHTQNPHSTEISPNAAMAFSILCDLLDECTLDVIFEVHRETKLATSICQICNTDDTEEDVQRIRKPCTIFYIQQSTSWPITNEEFAIERSEPDRRFKERMPF</sequence>
<protein>
    <submittedName>
        <fullName evidence="1">2100_t:CDS:1</fullName>
    </submittedName>
</protein>